<gene>
    <name evidence="1" type="ORF">OPT61_g4673</name>
</gene>
<dbReference type="Proteomes" id="UP001153331">
    <property type="component" value="Unassembled WGS sequence"/>
</dbReference>
<sequence length="94" mass="10362">MIVDRAFTLALEMSLQNCRFQVTYPSAGAKFHDGSMSSLPDLDGEDISDGIVAFVVNLGLTKWGDAHGKMLDQRYDVVSALVQLEPAEEKRKCI</sequence>
<keyword evidence="2" id="KW-1185">Reference proteome</keyword>
<proteinExistence type="predicted"/>
<dbReference type="EMBL" id="JAPHNI010000274">
    <property type="protein sequence ID" value="KAJ8113128.1"/>
    <property type="molecule type" value="Genomic_DNA"/>
</dbReference>
<reference evidence="1" key="1">
    <citation type="submission" date="2022-11" db="EMBL/GenBank/DDBJ databases">
        <title>Genome Sequence of Boeremia exigua.</title>
        <authorList>
            <person name="Buettner E."/>
        </authorList>
    </citation>
    <scope>NUCLEOTIDE SEQUENCE</scope>
    <source>
        <strain evidence="1">CU02</strain>
    </source>
</reference>
<comment type="caution">
    <text evidence="1">The sequence shown here is derived from an EMBL/GenBank/DDBJ whole genome shotgun (WGS) entry which is preliminary data.</text>
</comment>
<organism evidence="1 2">
    <name type="scientific">Boeremia exigua</name>
    <dbReference type="NCBI Taxonomy" id="749465"/>
    <lineage>
        <taxon>Eukaryota</taxon>
        <taxon>Fungi</taxon>
        <taxon>Dikarya</taxon>
        <taxon>Ascomycota</taxon>
        <taxon>Pezizomycotina</taxon>
        <taxon>Dothideomycetes</taxon>
        <taxon>Pleosporomycetidae</taxon>
        <taxon>Pleosporales</taxon>
        <taxon>Pleosporineae</taxon>
        <taxon>Didymellaceae</taxon>
        <taxon>Boeremia</taxon>
    </lineage>
</organism>
<protein>
    <submittedName>
        <fullName evidence="1">Uncharacterized protein</fullName>
    </submittedName>
</protein>
<evidence type="ECO:0000313" key="1">
    <source>
        <dbReference type="EMBL" id="KAJ8113128.1"/>
    </source>
</evidence>
<accession>A0ACC2IDD8</accession>
<name>A0ACC2IDD8_9PLEO</name>
<evidence type="ECO:0000313" key="2">
    <source>
        <dbReference type="Proteomes" id="UP001153331"/>
    </source>
</evidence>